<reference evidence="2" key="2">
    <citation type="submission" date="2021-12" db="EMBL/GenBank/DDBJ databases">
        <title>Resequencing data analysis of finger millet.</title>
        <authorList>
            <person name="Hatakeyama M."/>
            <person name="Aluri S."/>
            <person name="Balachadran M.T."/>
            <person name="Sivarajan S.R."/>
            <person name="Poveda L."/>
            <person name="Shimizu-Inatsugi R."/>
            <person name="Schlapbach R."/>
            <person name="Sreeman S.M."/>
            <person name="Shimizu K.K."/>
        </authorList>
    </citation>
    <scope>NUCLEOTIDE SEQUENCE</scope>
</reference>
<gene>
    <name evidence="2" type="primary">gb08803</name>
    <name evidence="2" type="ORF">PR202_gb08803</name>
</gene>
<evidence type="ECO:0000256" key="1">
    <source>
        <dbReference type="SAM" id="SignalP"/>
    </source>
</evidence>
<reference evidence="2" key="1">
    <citation type="journal article" date="2018" name="DNA Res.">
        <title>Multiple hybrid de novo genome assembly of finger millet, an orphan allotetraploid crop.</title>
        <authorList>
            <person name="Hatakeyama M."/>
            <person name="Aluri S."/>
            <person name="Balachadran M.T."/>
            <person name="Sivarajan S.R."/>
            <person name="Patrignani A."/>
            <person name="Gruter S."/>
            <person name="Poveda L."/>
            <person name="Shimizu-Inatsugi R."/>
            <person name="Baeten J."/>
            <person name="Francoijs K.J."/>
            <person name="Nataraja K.N."/>
            <person name="Reddy Y.A.N."/>
            <person name="Phadnis S."/>
            <person name="Ravikumar R.L."/>
            <person name="Schlapbach R."/>
            <person name="Sreeman S.M."/>
            <person name="Shimizu K.K."/>
        </authorList>
    </citation>
    <scope>NUCLEOTIDE SEQUENCE</scope>
</reference>
<feature type="signal peptide" evidence="1">
    <location>
        <begin position="1"/>
        <end position="23"/>
    </location>
</feature>
<protein>
    <recommendedName>
        <fullName evidence="4">Secreted protein</fullName>
    </recommendedName>
</protein>
<evidence type="ECO:0000313" key="2">
    <source>
        <dbReference type="EMBL" id="GJN21335.1"/>
    </source>
</evidence>
<proteinExistence type="predicted"/>
<comment type="caution">
    <text evidence="2">The sequence shown here is derived from an EMBL/GenBank/DDBJ whole genome shotgun (WGS) entry which is preliminary data.</text>
</comment>
<evidence type="ECO:0008006" key="4">
    <source>
        <dbReference type="Google" id="ProtNLM"/>
    </source>
</evidence>
<dbReference type="Proteomes" id="UP001054889">
    <property type="component" value="Unassembled WGS sequence"/>
</dbReference>
<feature type="chain" id="PRO_5043921363" description="Secreted protein" evidence="1">
    <location>
        <begin position="24"/>
        <end position="110"/>
    </location>
</feature>
<organism evidence="2 3">
    <name type="scientific">Eleusine coracana subsp. coracana</name>
    <dbReference type="NCBI Taxonomy" id="191504"/>
    <lineage>
        <taxon>Eukaryota</taxon>
        <taxon>Viridiplantae</taxon>
        <taxon>Streptophyta</taxon>
        <taxon>Embryophyta</taxon>
        <taxon>Tracheophyta</taxon>
        <taxon>Spermatophyta</taxon>
        <taxon>Magnoliopsida</taxon>
        <taxon>Liliopsida</taxon>
        <taxon>Poales</taxon>
        <taxon>Poaceae</taxon>
        <taxon>PACMAD clade</taxon>
        <taxon>Chloridoideae</taxon>
        <taxon>Cynodonteae</taxon>
        <taxon>Eleusininae</taxon>
        <taxon>Eleusine</taxon>
    </lineage>
</organism>
<sequence length="110" mass="12294">MAHVCLGFCILLFCIAVIYKTGGDMWRAVFDDADTVFVHLLDQLACQYANVNRISIHGGQFCTERRQQQKTPLQKRNEVGLASMDIAHAIAREPQQACAYTHLDRKAVGA</sequence>
<dbReference type="AlphaFoldDB" id="A0AAV5EFB6"/>
<dbReference type="EMBL" id="BQKI01000075">
    <property type="protein sequence ID" value="GJN21335.1"/>
    <property type="molecule type" value="Genomic_DNA"/>
</dbReference>
<keyword evidence="1" id="KW-0732">Signal</keyword>
<evidence type="ECO:0000313" key="3">
    <source>
        <dbReference type="Proteomes" id="UP001054889"/>
    </source>
</evidence>
<name>A0AAV5EFB6_ELECO</name>
<keyword evidence="3" id="KW-1185">Reference proteome</keyword>
<accession>A0AAV5EFB6</accession>